<name>A0ABT1H615_9NOCA</name>
<dbReference type="EMBL" id="JAMTCG010000007">
    <property type="protein sequence ID" value="MCP2162675.1"/>
    <property type="molecule type" value="Genomic_DNA"/>
</dbReference>
<comment type="caution">
    <text evidence="1">The sequence shown here is derived from an EMBL/GenBank/DDBJ whole genome shotgun (WGS) entry which is preliminary data.</text>
</comment>
<evidence type="ECO:0000313" key="2">
    <source>
        <dbReference type="Proteomes" id="UP001205740"/>
    </source>
</evidence>
<protein>
    <recommendedName>
        <fullName evidence="3">DUF222 domain-containing protein</fullName>
    </recommendedName>
</protein>
<dbReference type="Proteomes" id="UP001205740">
    <property type="component" value="Unassembled WGS sequence"/>
</dbReference>
<dbReference type="RefSeq" id="WP_253656236.1">
    <property type="nucleotide sequence ID" value="NZ_BAAAOE010000002.1"/>
</dbReference>
<evidence type="ECO:0008006" key="3">
    <source>
        <dbReference type="Google" id="ProtNLM"/>
    </source>
</evidence>
<evidence type="ECO:0000313" key="1">
    <source>
        <dbReference type="EMBL" id="MCP2162675.1"/>
    </source>
</evidence>
<reference evidence="1 2" key="1">
    <citation type="submission" date="2022-06" db="EMBL/GenBank/DDBJ databases">
        <title>Genomic Encyclopedia of Archaeal and Bacterial Type Strains, Phase II (KMG-II): from individual species to whole genera.</title>
        <authorList>
            <person name="Goeker M."/>
        </authorList>
    </citation>
    <scope>NUCLEOTIDE SEQUENCE [LARGE SCALE GENOMIC DNA]</scope>
    <source>
        <strain evidence="1 2">DSM 45037</strain>
    </source>
</reference>
<sequence length="138" mass="15364">MTTPTRAEIETASLVLAKIATADQWAAKPDAAMAITWAECFAVHGLQRDDLLAGVVRLYADDKRDRSGRTLPADVIAQARKLRQDRQEREKARLEGLPSVRELSPERRAILACDRCDPNGWLDIAETAVKCTHGRELE</sequence>
<keyword evidence="2" id="KW-1185">Reference proteome</keyword>
<proteinExistence type="predicted"/>
<organism evidence="1 2">
    <name type="scientific">Williamsia serinedens</name>
    <dbReference type="NCBI Taxonomy" id="391736"/>
    <lineage>
        <taxon>Bacteria</taxon>
        <taxon>Bacillati</taxon>
        <taxon>Actinomycetota</taxon>
        <taxon>Actinomycetes</taxon>
        <taxon>Mycobacteriales</taxon>
        <taxon>Nocardiaceae</taxon>
        <taxon>Williamsia</taxon>
    </lineage>
</organism>
<accession>A0ABT1H615</accession>
<gene>
    <name evidence="1" type="ORF">LX12_003883</name>
</gene>